<comment type="caution">
    <text evidence="2">The sequence shown here is derived from an EMBL/GenBank/DDBJ whole genome shotgun (WGS) entry which is preliminary data.</text>
</comment>
<dbReference type="EMBL" id="BMAU01021306">
    <property type="protein sequence ID" value="GFY11628.1"/>
    <property type="molecule type" value="Genomic_DNA"/>
</dbReference>
<name>A0A8X6SRE5_TRICX</name>
<dbReference type="Proteomes" id="UP000887159">
    <property type="component" value="Unassembled WGS sequence"/>
</dbReference>
<evidence type="ECO:0000313" key="2">
    <source>
        <dbReference type="EMBL" id="GFY11628.1"/>
    </source>
</evidence>
<keyword evidence="3" id="KW-1185">Reference proteome</keyword>
<feature type="region of interest" description="Disordered" evidence="1">
    <location>
        <begin position="18"/>
        <end position="41"/>
    </location>
</feature>
<reference evidence="2" key="1">
    <citation type="submission" date="2020-08" db="EMBL/GenBank/DDBJ databases">
        <title>Multicomponent nature underlies the extraordinary mechanical properties of spider dragline silk.</title>
        <authorList>
            <person name="Kono N."/>
            <person name="Nakamura H."/>
            <person name="Mori M."/>
            <person name="Yoshida Y."/>
            <person name="Ohtoshi R."/>
            <person name="Malay A.D."/>
            <person name="Moran D.A.P."/>
            <person name="Tomita M."/>
            <person name="Numata K."/>
            <person name="Arakawa K."/>
        </authorList>
    </citation>
    <scope>NUCLEOTIDE SEQUENCE</scope>
</reference>
<gene>
    <name evidence="2" type="ORF">TNCV_4230971</name>
</gene>
<proteinExistence type="predicted"/>
<evidence type="ECO:0000313" key="3">
    <source>
        <dbReference type="Proteomes" id="UP000887159"/>
    </source>
</evidence>
<protein>
    <submittedName>
        <fullName evidence="2">Uncharacterized protein</fullName>
    </submittedName>
</protein>
<sequence length="97" mass="10661">MESLDLIFTHFKRAFGLEGPRQSGPWSSEEDDILAGTPSPNFLTTPTGGRLNLGIFNAHRPPPHGRSSGVLGMTHQPPVRYLDHLATAVIFKLRKSI</sequence>
<dbReference type="AlphaFoldDB" id="A0A8X6SRE5"/>
<organism evidence="2 3">
    <name type="scientific">Trichonephila clavipes</name>
    <name type="common">Golden silk orbweaver</name>
    <name type="synonym">Nephila clavipes</name>
    <dbReference type="NCBI Taxonomy" id="2585209"/>
    <lineage>
        <taxon>Eukaryota</taxon>
        <taxon>Metazoa</taxon>
        <taxon>Ecdysozoa</taxon>
        <taxon>Arthropoda</taxon>
        <taxon>Chelicerata</taxon>
        <taxon>Arachnida</taxon>
        <taxon>Araneae</taxon>
        <taxon>Araneomorphae</taxon>
        <taxon>Entelegynae</taxon>
        <taxon>Araneoidea</taxon>
        <taxon>Nephilidae</taxon>
        <taxon>Trichonephila</taxon>
    </lineage>
</organism>
<evidence type="ECO:0000256" key="1">
    <source>
        <dbReference type="SAM" id="MobiDB-lite"/>
    </source>
</evidence>
<accession>A0A8X6SRE5</accession>